<proteinExistence type="predicted"/>
<evidence type="ECO:0000256" key="1">
    <source>
        <dbReference type="SAM" id="SignalP"/>
    </source>
</evidence>
<dbReference type="Proteomes" id="UP001295794">
    <property type="component" value="Unassembled WGS sequence"/>
</dbReference>
<feature type="chain" id="PRO_5042297410" evidence="1">
    <location>
        <begin position="17"/>
        <end position="85"/>
    </location>
</feature>
<evidence type="ECO:0000313" key="2">
    <source>
        <dbReference type="EMBL" id="CAK5270492.1"/>
    </source>
</evidence>
<dbReference type="EMBL" id="CAVNYO010000167">
    <property type="protein sequence ID" value="CAK5270492.1"/>
    <property type="molecule type" value="Genomic_DNA"/>
</dbReference>
<evidence type="ECO:0000313" key="3">
    <source>
        <dbReference type="Proteomes" id="UP001295794"/>
    </source>
</evidence>
<gene>
    <name evidence="2" type="ORF">MYCIT1_LOCUS14951</name>
</gene>
<name>A0AAD2JZG1_9AGAR</name>
<protein>
    <submittedName>
        <fullName evidence="2">Uncharacterized protein</fullName>
    </submittedName>
</protein>
<dbReference type="AlphaFoldDB" id="A0AAD2JZG1"/>
<comment type="caution">
    <text evidence="2">The sequence shown here is derived from an EMBL/GenBank/DDBJ whole genome shotgun (WGS) entry which is preliminary data.</text>
</comment>
<feature type="signal peptide" evidence="1">
    <location>
        <begin position="1"/>
        <end position="16"/>
    </location>
</feature>
<reference evidence="2" key="1">
    <citation type="submission" date="2023-11" db="EMBL/GenBank/DDBJ databases">
        <authorList>
            <person name="De Vega J J."/>
            <person name="De Vega J J."/>
        </authorList>
    </citation>
    <scope>NUCLEOTIDE SEQUENCE</scope>
</reference>
<sequence length="85" mass="9403">MLELSRLWCSVPLCLAGFSVPRLPLKVEKRGLDCDLYRAKVRDQLQNYQVFTVCASSGMCSKLPLTSPLMLMAGITPGLKATFHS</sequence>
<organism evidence="2 3">
    <name type="scientific">Mycena citricolor</name>
    <dbReference type="NCBI Taxonomy" id="2018698"/>
    <lineage>
        <taxon>Eukaryota</taxon>
        <taxon>Fungi</taxon>
        <taxon>Dikarya</taxon>
        <taxon>Basidiomycota</taxon>
        <taxon>Agaricomycotina</taxon>
        <taxon>Agaricomycetes</taxon>
        <taxon>Agaricomycetidae</taxon>
        <taxon>Agaricales</taxon>
        <taxon>Marasmiineae</taxon>
        <taxon>Mycenaceae</taxon>
        <taxon>Mycena</taxon>
    </lineage>
</organism>
<keyword evidence="3" id="KW-1185">Reference proteome</keyword>
<accession>A0AAD2JZG1</accession>
<keyword evidence="1" id="KW-0732">Signal</keyword>
<feature type="non-terminal residue" evidence="2">
    <location>
        <position position="1"/>
    </location>
</feature>